<protein>
    <submittedName>
        <fullName evidence="1">22566_t:CDS:1</fullName>
    </submittedName>
</protein>
<dbReference type="Proteomes" id="UP000789405">
    <property type="component" value="Unassembled WGS sequence"/>
</dbReference>
<dbReference type="OrthoDB" id="2447332at2759"/>
<dbReference type="EMBL" id="CAJVPY010001147">
    <property type="protein sequence ID" value="CAG8509280.1"/>
    <property type="molecule type" value="Genomic_DNA"/>
</dbReference>
<evidence type="ECO:0000313" key="1">
    <source>
        <dbReference type="EMBL" id="CAG8509280.1"/>
    </source>
</evidence>
<sequence length="155" mass="18311">MDYPGQLNVRRAITCRAITRRIKFGDSSGIPEQILHIVPIIGLLHVSLNSYETVFLLNYQFFDLLFHRIFGNNKVLAQKPKPYKINILLELAYQGWSKIHSIVIRKFEHSKDPEPRYLINLLDNIVLLVLDFYFIIFRSGNWQAYLEAMFYILTY</sequence>
<keyword evidence="2" id="KW-1185">Reference proteome</keyword>
<evidence type="ECO:0000313" key="2">
    <source>
        <dbReference type="Proteomes" id="UP000789405"/>
    </source>
</evidence>
<dbReference type="AlphaFoldDB" id="A0A9N8ZV65"/>
<reference evidence="1" key="1">
    <citation type="submission" date="2021-06" db="EMBL/GenBank/DDBJ databases">
        <authorList>
            <person name="Kallberg Y."/>
            <person name="Tangrot J."/>
            <person name="Rosling A."/>
        </authorList>
    </citation>
    <scope>NUCLEOTIDE SEQUENCE</scope>
    <source>
        <strain evidence="1">MA453B</strain>
    </source>
</reference>
<gene>
    <name evidence="1" type="ORF">DERYTH_LOCUS3302</name>
</gene>
<accession>A0A9N8ZV65</accession>
<proteinExistence type="predicted"/>
<name>A0A9N8ZV65_9GLOM</name>
<organism evidence="1 2">
    <name type="scientific">Dentiscutata erythropus</name>
    <dbReference type="NCBI Taxonomy" id="1348616"/>
    <lineage>
        <taxon>Eukaryota</taxon>
        <taxon>Fungi</taxon>
        <taxon>Fungi incertae sedis</taxon>
        <taxon>Mucoromycota</taxon>
        <taxon>Glomeromycotina</taxon>
        <taxon>Glomeromycetes</taxon>
        <taxon>Diversisporales</taxon>
        <taxon>Gigasporaceae</taxon>
        <taxon>Dentiscutata</taxon>
    </lineage>
</organism>
<comment type="caution">
    <text evidence="1">The sequence shown here is derived from an EMBL/GenBank/DDBJ whole genome shotgun (WGS) entry which is preliminary data.</text>
</comment>